<feature type="domain" description="SpaA-like prealbumin fold" evidence="2">
    <location>
        <begin position="805"/>
        <end position="886"/>
    </location>
</feature>
<dbReference type="OrthoDB" id="1769743at2"/>
<keyword evidence="1" id="KW-1133">Transmembrane helix</keyword>
<dbReference type="AlphaFoldDB" id="A0A1T4VA01"/>
<keyword evidence="1" id="KW-0812">Transmembrane</keyword>
<dbReference type="RefSeq" id="WP_078765442.1">
    <property type="nucleotide sequence ID" value="NZ_FUXZ01000003.1"/>
</dbReference>
<sequence>MIKMRRFGLGGFCKRAIAFMVMLCLLLSDMLVFKVEAATFSYKWIGSASSSGSFKFSDGTTDSAGYGYSISGIGKVFCINQGSEIYNNDNYTDKGSAKFKSEGKNDFSYDAVIAKISYYWVSNKDDDFARSLVQALIWQTMDKGYTSKSALKNIIKQSKTKDADKLFKEIFEVDDEISATLTTYKSSNYGSTQRMALLSAKAIEDNTQFSFATYKRSMTYRQILSLHKTDFDNNPVANVVYEIKLSEGFDRMISLSMQKGVLLKANDVNDLAKGFAEVLERDAEGNATGSKVTKSADQLRDMYPGNVIYLKTDANGDIRFRVAFRTESKTYAYGKYKKDGKWIYVETYKQMEKLSDNTDSSVMKDGHTYYYWMKKAHSDSGDESGWAGFKDRARNNAHGKNRMDADGEIISDKLSDLRNEYENVSTYFGISELKGVYGNTYFDNTLSINPSLDGNYKWVNIKKNESSISVDGAVAESNKKNVNYSTIGNYNGKSGGTYTNSDYVDASNNSWLSLAKQENNENSYSVDGARVTMIGLNGRQNIVNAYYKYGVGAVSQNKSYDREFCLHKIDEDGAPIANAKFDLKVDLLKYASELKSVYVNDKVFYLDDKEIFVNDKKVDVNDESDGEKNKKVVISDKSVDENVKLDGSIFELQTMSDKNGDIKVRLEFEKKYDNYSYGYGKYFDYNTFKYVDVVSADSYVNLSGAAKSGIAQVVNNAYINKMFSYYDDKTFDINGGMAKANEAIDNDFDGFLKVFAEEKIKVSIKEVDVVGKDYYAINKNYADYRDCNLADKQMVEIVDKHKCFSTKIIKVGPDGVKKLDGAVFEIYEDADFKIPAKFYDKNGKLINNDGKAIAYTTKDGELVTDYLRCSIDEYYLKEVKAPLGYVSIYEDSNKDNDVLKIKCDGSKIADTKYMIDETVNVEVKNQGITIRFEKRDKETKKYVEGAKIEVKDKDGKVVSTFDSVIGGNEFEGVFASGEEYTFHEVKAPNGYDDANDIKIIVKATDKIQVVTMYDEKISIVKTSKRVREKEDEGGGEDIITPKTGIFIDDCRAVTKAEISKKVPSKDMNMYVGTFAFMCNMIVYLYNVYGGMFVLIGMLLSLCVFAVNRRFKGKTYENQ</sequence>
<dbReference type="InterPro" id="IPR041033">
    <property type="entry name" value="SpaA_PFL_dom_1"/>
</dbReference>
<dbReference type="Proteomes" id="UP000190814">
    <property type="component" value="Unassembled WGS sequence"/>
</dbReference>
<feature type="domain" description="SpaA-like prealbumin fold" evidence="2">
    <location>
        <begin position="929"/>
        <end position="1015"/>
    </location>
</feature>
<dbReference type="EMBL" id="FUXZ01000003">
    <property type="protein sequence ID" value="SKA61763.1"/>
    <property type="molecule type" value="Genomic_DNA"/>
</dbReference>
<protein>
    <submittedName>
        <fullName evidence="3">Cna protein B-type domain-containing protein</fullName>
    </submittedName>
</protein>
<name>A0A1T4VA01_9FIRM</name>
<keyword evidence="1" id="KW-0472">Membrane</keyword>
<gene>
    <name evidence="3" type="ORF">SAMN02745111_00554</name>
</gene>
<reference evidence="3 4" key="1">
    <citation type="submission" date="2017-02" db="EMBL/GenBank/DDBJ databases">
        <authorList>
            <person name="Peterson S.W."/>
        </authorList>
    </citation>
    <scope>NUCLEOTIDE SEQUENCE [LARGE SCALE GENOMIC DNA]</scope>
    <source>
        <strain evidence="3 4">ATCC 35992</strain>
    </source>
</reference>
<dbReference type="Pfam" id="PF17802">
    <property type="entry name" value="SpaA"/>
    <property type="match status" value="2"/>
</dbReference>
<organism evidence="3 4">
    <name type="scientific">Eubacterium uniforme</name>
    <dbReference type="NCBI Taxonomy" id="39495"/>
    <lineage>
        <taxon>Bacteria</taxon>
        <taxon>Bacillati</taxon>
        <taxon>Bacillota</taxon>
        <taxon>Clostridia</taxon>
        <taxon>Eubacteriales</taxon>
        <taxon>Eubacteriaceae</taxon>
        <taxon>Eubacterium</taxon>
    </lineage>
</organism>
<dbReference type="Gene3D" id="2.60.40.10">
    <property type="entry name" value="Immunoglobulins"/>
    <property type="match status" value="2"/>
</dbReference>
<evidence type="ECO:0000313" key="3">
    <source>
        <dbReference type="EMBL" id="SKA61763.1"/>
    </source>
</evidence>
<dbReference type="InterPro" id="IPR013783">
    <property type="entry name" value="Ig-like_fold"/>
</dbReference>
<keyword evidence="4" id="KW-1185">Reference proteome</keyword>
<evidence type="ECO:0000256" key="1">
    <source>
        <dbReference type="SAM" id="Phobius"/>
    </source>
</evidence>
<feature type="transmembrane region" description="Helical" evidence="1">
    <location>
        <begin position="1083"/>
        <end position="1106"/>
    </location>
</feature>
<accession>A0A1T4VA01</accession>
<proteinExistence type="predicted"/>
<dbReference type="STRING" id="39495.SAMN02745111_00554"/>
<evidence type="ECO:0000259" key="2">
    <source>
        <dbReference type="Pfam" id="PF17802"/>
    </source>
</evidence>
<evidence type="ECO:0000313" key="4">
    <source>
        <dbReference type="Proteomes" id="UP000190814"/>
    </source>
</evidence>